<dbReference type="EMBL" id="PQXL01000259">
    <property type="protein sequence ID" value="THV48252.1"/>
    <property type="molecule type" value="Genomic_DNA"/>
</dbReference>
<evidence type="ECO:0000313" key="2">
    <source>
        <dbReference type="EMBL" id="THV48252.1"/>
    </source>
</evidence>
<organism evidence="2 3">
    <name type="scientific">Botrytis galanthina</name>
    <dbReference type="NCBI Taxonomy" id="278940"/>
    <lineage>
        <taxon>Eukaryota</taxon>
        <taxon>Fungi</taxon>
        <taxon>Dikarya</taxon>
        <taxon>Ascomycota</taxon>
        <taxon>Pezizomycotina</taxon>
        <taxon>Leotiomycetes</taxon>
        <taxon>Helotiales</taxon>
        <taxon>Sclerotiniaceae</taxon>
        <taxon>Botrytis</taxon>
    </lineage>
</organism>
<proteinExistence type="predicted"/>
<evidence type="ECO:0000313" key="3">
    <source>
        <dbReference type="Proteomes" id="UP000308671"/>
    </source>
</evidence>
<accession>A0A4S8QW94</accession>
<feature type="compositionally biased region" description="Acidic residues" evidence="1">
    <location>
        <begin position="360"/>
        <end position="375"/>
    </location>
</feature>
<feature type="region of interest" description="Disordered" evidence="1">
    <location>
        <begin position="216"/>
        <end position="239"/>
    </location>
</feature>
<dbReference type="OrthoDB" id="3543749at2759"/>
<comment type="caution">
    <text evidence="2">The sequence shown here is derived from an EMBL/GenBank/DDBJ whole genome shotgun (WGS) entry which is preliminary data.</text>
</comment>
<name>A0A4S8QW94_9HELO</name>
<feature type="compositionally biased region" description="Gly residues" evidence="1">
    <location>
        <begin position="343"/>
        <end position="352"/>
    </location>
</feature>
<keyword evidence="3" id="KW-1185">Reference proteome</keyword>
<dbReference type="AlphaFoldDB" id="A0A4S8QW94"/>
<dbReference type="Proteomes" id="UP000308671">
    <property type="component" value="Unassembled WGS sequence"/>
</dbReference>
<feature type="region of interest" description="Disordered" evidence="1">
    <location>
        <begin position="335"/>
        <end position="375"/>
    </location>
</feature>
<sequence>MQQNRYVLGPICGIAAQFGVVYSHKRAIYDSFTFKPGLTRLIIKIKRFPPISKPFKAMKLQTNPIPHHPITKMNNNHSQIAPGAQPAFYQLPGHINIQAAPLPAHPIYYLGLPVPQFATLTQTNAWLNHPILHPSFGPHPLPDDHPAVPYPAEPGMQWLGYIAPSAGRYIPIDNPAHYINPYDINGPRGFPPHTVPAHLAYPLPILPPQITYQRPASHLAPASRPHHPPPRDSRFAPPSPVGYLAGGLPGLQNSLLNTGHGLNGPPIANPMANLAVMGYRDENNVVAMENQRILRQIDIPDRPEMMDEFCGENRREVERLQPIWEIERAGGASLSNFGSIGANTGGSGGEMGAGEVRDGGDEEDSLSESDMDYEG</sequence>
<reference evidence="2 3" key="1">
    <citation type="submission" date="2017-12" db="EMBL/GenBank/DDBJ databases">
        <title>Comparative genomics of Botrytis spp.</title>
        <authorList>
            <person name="Valero-Jimenez C.A."/>
            <person name="Tapia P."/>
            <person name="Veloso J."/>
            <person name="Silva-Moreno E."/>
            <person name="Staats M."/>
            <person name="Valdes J.H."/>
            <person name="Van Kan J.A.L."/>
        </authorList>
    </citation>
    <scope>NUCLEOTIDE SEQUENCE [LARGE SCALE GENOMIC DNA]</scope>
    <source>
        <strain evidence="2 3">MUCL435</strain>
    </source>
</reference>
<gene>
    <name evidence="2" type="ORF">BGAL_0259g00060</name>
</gene>
<evidence type="ECO:0000256" key="1">
    <source>
        <dbReference type="SAM" id="MobiDB-lite"/>
    </source>
</evidence>
<protein>
    <submittedName>
        <fullName evidence="2">Uncharacterized protein</fullName>
    </submittedName>
</protein>